<dbReference type="Proteomes" id="UP001230649">
    <property type="component" value="Unassembled WGS sequence"/>
</dbReference>
<proteinExistence type="predicted"/>
<gene>
    <name evidence="1" type="ORF">QFC20_002703</name>
</gene>
<name>A0ACC2WIP2_9TREE</name>
<reference evidence="1" key="1">
    <citation type="submission" date="2023-04" db="EMBL/GenBank/DDBJ databases">
        <title>Draft Genome sequencing of Naganishia species isolated from polar environments using Oxford Nanopore Technology.</title>
        <authorList>
            <person name="Leo P."/>
            <person name="Venkateswaran K."/>
        </authorList>
    </citation>
    <scope>NUCLEOTIDE SEQUENCE</scope>
    <source>
        <strain evidence="1">MNA-CCFEE 5262</strain>
    </source>
</reference>
<dbReference type="EMBL" id="JASBWS010000021">
    <property type="protein sequence ID" value="KAJ9110937.1"/>
    <property type="molecule type" value="Genomic_DNA"/>
</dbReference>
<accession>A0ACC2WIP2</accession>
<comment type="caution">
    <text evidence="1">The sequence shown here is derived from an EMBL/GenBank/DDBJ whole genome shotgun (WGS) entry which is preliminary data.</text>
</comment>
<sequence length="347" mass="36901">MSAIAQRCLGGDASHIKVGAIGYGAMMLTWTAPENIPSDTDAFAAIKAAIDAGATFINSGAFYGNSSDGGLDNLRLLNRFFAANPGYAEKVVISVKGGMKGGKLMQGPDSSLENLREDLQRIKEALGEKTIDLYEPARVDPKLSIEETMNNLVTLKNEGLFSHISLSEIAASALRKAHAVHPVAAVEVELSLFALEEEVKDVLEACDDLGIALVAYSPLGRGFLAGRYRSPEDLKEGDMRRMQPRFQGESFYLNLAVVDAVNEIAAKKGVTPAQLALAYIMGMSDKVIPIPGSSSTARTLENIGGAGVTITSAEKAAIDEILNKMPVSGDRYANKGHGLLWGTGRVD</sequence>
<organism evidence="1 2">
    <name type="scientific">Naganishia adeliensis</name>
    <dbReference type="NCBI Taxonomy" id="92952"/>
    <lineage>
        <taxon>Eukaryota</taxon>
        <taxon>Fungi</taxon>
        <taxon>Dikarya</taxon>
        <taxon>Basidiomycota</taxon>
        <taxon>Agaricomycotina</taxon>
        <taxon>Tremellomycetes</taxon>
        <taxon>Filobasidiales</taxon>
        <taxon>Filobasidiaceae</taxon>
        <taxon>Naganishia</taxon>
    </lineage>
</organism>
<evidence type="ECO:0000313" key="1">
    <source>
        <dbReference type="EMBL" id="KAJ9110937.1"/>
    </source>
</evidence>
<evidence type="ECO:0000313" key="2">
    <source>
        <dbReference type="Proteomes" id="UP001230649"/>
    </source>
</evidence>
<protein>
    <submittedName>
        <fullName evidence="1">Uncharacterized protein</fullName>
    </submittedName>
</protein>
<keyword evidence="2" id="KW-1185">Reference proteome</keyword>